<dbReference type="InterPro" id="IPR012495">
    <property type="entry name" value="TadE-like_dom"/>
</dbReference>
<evidence type="ECO:0000259" key="3">
    <source>
        <dbReference type="Pfam" id="PF07811"/>
    </source>
</evidence>
<name>A0ABW1Y109_STRPL</name>
<keyword evidence="5" id="KW-1185">Reference proteome</keyword>
<feature type="region of interest" description="Disordered" evidence="1">
    <location>
        <begin position="1"/>
        <end position="57"/>
    </location>
</feature>
<keyword evidence="2" id="KW-0812">Transmembrane</keyword>
<evidence type="ECO:0000313" key="5">
    <source>
        <dbReference type="Proteomes" id="UP001596321"/>
    </source>
</evidence>
<comment type="caution">
    <text evidence="4">The sequence shown here is derived from an EMBL/GenBank/DDBJ whole genome shotgun (WGS) entry which is preliminary data.</text>
</comment>
<accession>A0ABW1Y109</accession>
<gene>
    <name evidence="4" type="ORF">ACFQFF_22825</name>
</gene>
<sequence>MPYSPRTYHARHRDGVAGGRGHSAWDRVAGDRGARDRDRVAGDRGARDRDRVGRGRGARDRGQVAIEYLGFLPVLIIVAMAAVQLGLIAYTAQQAGTAARAGARSASLDEGAGQACDAAVSDWLADGTDCGAAEDGDEVTVTATVDIPSIVPGWDFGNATKTATMPIDH</sequence>
<protein>
    <submittedName>
        <fullName evidence="4">TadE/TadG family type IV pilus assembly protein</fullName>
    </submittedName>
</protein>
<organism evidence="4 5">
    <name type="scientific">Streptomyces plicatus</name>
    <dbReference type="NCBI Taxonomy" id="1922"/>
    <lineage>
        <taxon>Bacteria</taxon>
        <taxon>Bacillati</taxon>
        <taxon>Actinomycetota</taxon>
        <taxon>Actinomycetes</taxon>
        <taxon>Kitasatosporales</taxon>
        <taxon>Streptomycetaceae</taxon>
        <taxon>Streptomyces</taxon>
        <taxon>Streptomyces rochei group</taxon>
    </lineage>
</organism>
<feature type="domain" description="TadE-like" evidence="3">
    <location>
        <begin position="62"/>
        <end position="104"/>
    </location>
</feature>
<feature type="transmembrane region" description="Helical" evidence="2">
    <location>
        <begin position="68"/>
        <end position="90"/>
    </location>
</feature>
<evidence type="ECO:0000313" key="4">
    <source>
        <dbReference type="EMBL" id="MFC6504260.1"/>
    </source>
</evidence>
<dbReference type="EMBL" id="JBHSUW010000001">
    <property type="protein sequence ID" value="MFC6504260.1"/>
    <property type="molecule type" value="Genomic_DNA"/>
</dbReference>
<evidence type="ECO:0000256" key="1">
    <source>
        <dbReference type="SAM" id="MobiDB-lite"/>
    </source>
</evidence>
<evidence type="ECO:0000256" key="2">
    <source>
        <dbReference type="SAM" id="Phobius"/>
    </source>
</evidence>
<feature type="compositionally biased region" description="Basic and acidic residues" evidence="1">
    <location>
        <begin position="23"/>
        <end position="57"/>
    </location>
</feature>
<keyword evidence="2" id="KW-1133">Transmembrane helix</keyword>
<keyword evidence="2" id="KW-0472">Membrane</keyword>
<reference evidence="5" key="1">
    <citation type="journal article" date="2019" name="Int. J. Syst. Evol. Microbiol.">
        <title>The Global Catalogue of Microorganisms (GCM) 10K type strain sequencing project: providing services to taxonomists for standard genome sequencing and annotation.</title>
        <authorList>
            <consortium name="The Broad Institute Genomics Platform"/>
            <consortium name="The Broad Institute Genome Sequencing Center for Infectious Disease"/>
            <person name="Wu L."/>
            <person name="Ma J."/>
        </authorList>
    </citation>
    <scope>NUCLEOTIDE SEQUENCE [LARGE SCALE GENOMIC DNA]</scope>
    <source>
        <strain evidence="5">JCM 4504</strain>
    </source>
</reference>
<dbReference type="Pfam" id="PF07811">
    <property type="entry name" value="TadE"/>
    <property type="match status" value="1"/>
</dbReference>
<proteinExistence type="predicted"/>
<dbReference type="RefSeq" id="WP_386455689.1">
    <property type="nucleotide sequence ID" value="NZ_JBHSUW010000001.1"/>
</dbReference>
<dbReference type="Proteomes" id="UP001596321">
    <property type="component" value="Unassembled WGS sequence"/>
</dbReference>